<dbReference type="Pfam" id="PF07517">
    <property type="entry name" value="SecA_DEAD"/>
    <property type="match status" value="1"/>
</dbReference>
<dbReference type="GO" id="GO:0005829">
    <property type="term" value="C:cytosol"/>
    <property type="evidence" value="ECO:0007669"/>
    <property type="project" value="TreeGrafter"/>
</dbReference>
<feature type="binding site" evidence="14">
    <location>
        <position position="105"/>
    </location>
    <ligand>
        <name>ATP</name>
        <dbReference type="ChEBI" id="CHEBI:30616"/>
    </ligand>
</feature>
<dbReference type="Pfam" id="PF02810">
    <property type="entry name" value="SEC-C"/>
    <property type="match status" value="1"/>
</dbReference>
<dbReference type="NCBIfam" id="NF006630">
    <property type="entry name" value="PRK09200.1"/>
    <property type="match status" value="1"/>
</dbReference>
<dbReference type="CDD" id="cd18803">
    <property type="entry name" value="SF2_C_secA"/>
    <property type="match status" value="1"/>
</dbReference>
<dbReference type="SMART" id="SM00957">
    <property type="entry name" value="SecA_DEAD"/>
    <property type="match status" value="1"/>
</dbReference>
<dbReference type="InterPro" id="IPR036670">
    <property type="entry name" value="SecA_X-link_sf"/>
</dbReference>
<evidence type="ECO:0000256" key="6">
    <source>
        <dbReference type="ARBA" id="ARBA00022723"/>
    </source>
</evidence>
<keyword evidence="12 14" id="KW-0811">Translocation</keyword>
<comment type="catalytic activity">
    <reaction evidence="14">
        <text>ATP + H2O + cellular proteinSide 1 = ADP + phosphate + cellular proteinSide 2.</text>
        <dbReference type="EC" id="7.4.2.8"/>
    </reaction>
</comment>
<dbReference type="InterPro" id="IPR004027">
    <property type="entry name" value="SEC_C_motif"/>
</dbReference>
<dbReference type="PROSITE" id="PS51196">
    <property type="entry name" value="SECA_MOTOR_DEAD"/>
    <property type="match status" value="1"/>
</dbReference>
<comment type="subunit">
    <text evidence="14">Monomer and homodimer. Part of the essential Sec protein translocation apparatus which comprises SecA, SecYEG and auxiliary proteins SecDF. Other proteins may also be involved.</text>
</comment>
<dbReference type="InterPro" id="IPR011130">
    <property type="entry name" value="SecA_preprotein_X-link_dom"/>
</dbReference>
<comment type="similarity">
    <text evidence="2 14 15">Belongs to the SecA family.</text>
</comment>
<keyword evidence="3 14" id="KW-0813">Transport</keyword>
<dbReference type="Gene3D" id="1.10.3060.10">
    <property type="entry name" value="Helical scaffold and wing domains of SecA"/>
    <property type="match status" value="1"/>
</dbReference>
<feature type="binding site" evidence="14">
    <location>
        <begin position="123"/>
        <end position="127"/>
    </location>
    <ligand>
        <name>ATP</name>
        <dbReference type="ChEBI" id="CHEBI:30616"/>
    </ligand>
</feature>
<accession>A0A0S1SJ83</accession>
<dbReference type="SMART" id="SM00958">
    <property type="entry name" value="SecA_PP_bind"/>
    <property type="match status" value="1"/>
</dbReference>
<evidence type="ECO:0000313" key="19">
    <source>
        <dbReference type="EMBL" id="ALM13657.1"/>
    </source>
</evidence>
<dbReference type="GO" id="GO:0065002">
    <property type="term" value="P:intracellular protein transmembrane transport"/>
    <property type="evidence" value="ECO:0007669"/>
    <property type="project" value="UniProtKB-UniRule"/>
</dbReference>
<dbReference type="PROSITE" id="PS51192">
    <property type="entry name" value="HELICASE_ATP_BIND_1"/>
    <property type="match status" value="1"/>
</dbReference>
<dbReference type="SUPFAM" id="SSF52540">
    <property type="entry name" value="P-loop containing nucleoside triphosphate hydrolases"/>
    <property type="match status" value="2"/>
</dbReference>
<dbReference type="FunFam" id="3.90.1440.10:FF:000001">
    <property type="entry name" value="Preprotein translocase subunit SecA"/>
    <property type="match status" value="1"/>
</dbReference>
<dbReference type="STRING" id="1735162.PeribacterB2_0994"/>
<evidence type="ECO:0000256" key="4">
    <source>
        <dbReference type="ARBA" id="ARBA00022475"/>
    </source>
</evidence>
<dbReference type="SUPFAM" id="SSF81767">
    <property type="entry name" value="Pre-protein crosslinking domain of SecA"/>
    <property type="match status" value="1"/>
</dbReference>
<dbReference type="Pfam" id="PF07516">
    <property type="entry name" value="SecA_SW"/>
    <property type="match status" value="1"/>
</dbReference>
<dbReference type="InterPro" id="IPR014018">
    <property type="entry name" value="SecA_motor_DEAD"/>
</dbReference>
<evidence type="ECO:0000256" key="11">
    <source>
        <dbReference type="ARBA" id="ARBA00022967"/>
    </source>
</evidence>
<dbReference type="InterPro" id="IPR014001">
    <property type="entry name" value="Helicase_ATP-bd"/>
</dbReference>
<accession>A0A0S1SM29</accession>
<dbReference type="PANTHER" id="PTHR30612">
    <property type="entry name" value="SECA INNER MEMBRANE COMPONENT OF SEC PROTEIN SECRETION SYSTEM"/>
    <property type="match status" value="1"/>
</dbReference>
<feature type="binding site" evidence="14">
    <location>
        <position position="512"/>
    </location>
    <ligand>
        <name>ATP</name>
        <dbReference type="ChEBI" id="CHEBI:30616"/>
    </ligand>
</feature>
<proteinExistence type="inferred from homology"/>
<dbReference type="PATRIC" id="fig|1735161.3.peg.971"/>
<keyword evidence="7 14" id="KW-0547">Nucleotide-binding</keyword>
<evidence type="ECO:0000259" key="18">
    <source>
        <dbReference type="PROSITE" id="PS51196"/>
    </source>
</evidence>
<evidence type="ECO:0000256" key="1">
    <source>
        <dbReference type="ARBA" id="ARBA00001947"/>
    </source>
</evidence>
<dbReference type="Proteomes" id="UP000069135">
    <property type="component" value="Chromosome"/>
</dbReference>
<dbReference type="GO" id="GO:0046872">
    <property type="term" value="F:metal ion binding"/>
    <property type="evidence" value="ECO:0007669"/>
    <property type="project" value="UniProtKB-KW"/>
</dbReference>
<comment type="cofactor">
    <cofactor evidence="1">
        <name>Zn(2+)</name>
        <dbReference type="ChEBI" id="CHEBI:29105"/>
    </cofactor>
</comment>
<dbReference type="InterPro" id="IPR011116">
    <property type="entry name" value="SecA_Wing/Scaffold"/>
</dbReference>
<feature type="domain" description="Helicase ATP-binding" evidence="16">
    <location>
        <begin position="107"/>
        <end position="265"/>
    </location>
</feature>
<dbReference type="EMBL" id="CP013065">
    <property type="protein sequence ID" value="ALM13657.1"/>
    <property type="molecule type" value="Genomic_DNA"/>
</dbReference>
<accession>A0A0S1SNZ9</accession>
<evidence type="ECO:0000313" key="20">
    <source>
        <dbReference type="Proteomes" id="UP000069135"/>
    </source>
</evidence>
<dbReference type="InterPro" id="IPR020937">
    <property type="entry name" value="SecA_CS"/>
</dbReference>
<evidence type="ECO:0000256" key="9">
    <source>
        <dbReference type="ARBA" id="ARBA00022840"/>
    </source>
</evidence>
<feature type="domain" description="SecA family profile" evidence="18">
    <location>
        <begin position="4"/>
        <end position="590"/>
    </location>
</feature>
<reference evidence="20" key="1">
    <citation type="submission" date="2015-10" db="EMBL/GenBank/DDBJ databases">
        <title>Analysis of five complete genome sequences for members of the class Peribacteria in the recently recognized Peregrinibacteria bacterial phylum.</title>
        <authorList>
            <person name="Anantharaman K."/>
            <person name="Brown C.T."/>
            <person name="Burstein D."/>
            <person name="Castelle C.J."/>
            <person name="Probst A.J."/>
            <person name="Thomas B.C."/>
            <person name="Williams K.H."/>
            <person name="Banfield J.F."/>
        </authorList>
    </citation>
    <scope>NUCLEOTIDE SEQUENCE [LARGE SCALE GENOMIC DNA]</scope>
</reference>
<comment type="subcellular location">
    <subcellularLocation>
        <location evidence="14">Cell membrane</location>
        <topology evidence="14">Peripheral membrane protein</topology>
        <orientation evidence="14">Cytoplasmic side</orientation>
    </subcellularLocation>
    <subcellularLocation>
        <location evidence="14">Cytoplasm</location>
    </subcellularLocation>
    <text evidence="14">Distribution is 50-50.</text>
</comment>
<dbReference type="GO" id="GO:0005524">
    <property type="term" value="F:ATP binding"/>
    <property type="evidence" value="ECO:0007669"/>
    <property type="project" value="UniProtKB-UniRule"/>
</dbReference>
<dbReference type="InterPro" id="IPR001650">
    <property type="entry name" value="Helicase_C-like"/>
</dbReference>
<dbReference type="GO" id="GO:0008564">
    <property type="term" value="F:protein-exporting ATPase activity"/>
    <property type="evidence" value="ECO:0007669"/>
    <property type="project" value="UniProtKB-EC"/>
</dbReference>
<dbReference type="InterPro" id="IPR044722">
    <property type="entry name" value="SecA_SF2_C"/>
</dbReference>
<reference evidence="19 20" key="2">
    <citation type="journal article" date="2016" name="PeerJ">
        <title>Analysis of five complete genome sequences for members of the class Peribacteria in the recently recognized Peregrinibacteria bacterial phylum.</title>
        <authorList>
            <person name="Anantharaman K."/>
            <person name="Brown C.T."/>
            <person name="Burstein D."/>
            <person name="Castelle C.J."/>
            <person name="Probst A.J."/>
            <person name="Thomas B.C."/>
            <person name="Williams K.H."/>
            <person name="Banfield J.F."/>
        </authorList>
    </citation>
    <scope>NUCLEOTIDE SEQUENCE [LARGE SCALE GENOMIC DNA]</scope>
    <source>
        <strain evidence="19">RIFOXYD1_FULL_PER-ii_59_16</strain>
    </source>
</reference>
<dbReference type="InterPro" id="IPR036266">
    <property type="entry name" value="SecA_Wing/Scaffold_sf"/>
</dbReference>
<evidence type="ECO:0000256" key="12">
    <source>
        <dbReference type="ARBA" id="ARBA00023010"/>
    </source>
</evidence>
<dbReference type="GO" id="GO:0005886">
    <property type="term" value="C:plasma membrane"/>
    <property type="evidence" value="ECO:0007669"/>
    <property type="project" value="UniProtKB-SubCell"/>
</dbReference>
<sequence>MGAIDFLNKFLGDPNEKELKKLRPIVQQVRAAGQDPSIKALTLSDLPKKTQAFRDRVAKGETLDALLPEAFATAIRACELLKESGRKATLGKQEFVWDMVPFDVQIIGGAVLHQGNIAEMRTGEGKTLVCTLPVYLNALTGKGVHVITVNDYLAKRDSTWMGILYEALGLTVGTIVHEKTNDERKAAYACDVTYGTNNEFGFDYLRDNMVTSLQRQVQRGLNYAIVDEVDSILIDEARTPLIISQPAEESTDKYRQYSMLVGQLQENIHYNKDEKQKTAVLTEEGVKKMEQLLGLENIYTEKGFSEVHHIEQALRAHAMYQRDVDYVVKDNEIIIVDEFTGRLMEGRRYSHGLHQAIEAKENVEVQRESKTLATITFQNYFRLFEKLAGMTGTAKTEEEEFETIYKLRVIIIPTNKPMVRDDKADAIYRTVEAKFRAVAKIAQEKYAKGQPILIGTTSIEKSEAMSALLEQEKVPHQVLNAKHHEKEAEIVAQAGQKGSVTIATNMAGRGTDIKLGEGVAGLGGLCILGTERHEARRIDNQLRGRSGRQGDNGESQFFVSMEDDLMRLFGGDRLKAMMERLKVPDDVPLENGMVSRSIEGAQKKVEGHNFDIRRHVVQYDDVMNRHRQIIYLRRQKILERLAEADNIPEEEVEAQPLHKDVLAAIEKDMRSLAAIHASSIDPSEWNAKEITENLVALHPAFAEVATEQKLRSFSVTEELAAALVQLTQSFYEAKCKEEQPATVAQAERIITLRSIDTHWMDHIDDMSHLREQVAFAGYAQRDPLIEYKDQGFRRFQQLIATIDSTIVRTLLQVDFAQFAARAALEERQEELQNLQTNADQIEGELEKTGVGTEELRMKNNESGSGAMLIQNHLGAPSKPVSAAKVLKVDHVGRNDLCPCGSGKKYKKCHGRGA</sequence>
<dbReference type="GO" id="GO:0043952">
    <property type="term" value="P:protein transport by the Sec complex"/>
    <property type="evidence" value="ECO:0007669"/>
    <property type="project" value="TreeGrafter"/>
</dbReference>
<name>A0A0S1SM29_9BACT</name>
<dbReference type="InterPro" id="IPR000185">
    <property type="entry name" value="SecA"/>
</dbReference>
<evidence type="ECO:0000256" key="3">
    <source>
        <dbReference type="ARBA" id="ARBA00022448"/>
    </source>
</evidence>
<keyword evidence="5 14" id="KW-0963">Cytoplasm</keyword>
<dbReference type="Gene3D" id="3.90.1440.10">
    <property type="entry name" value="SecA, preprotein cross-linking domain"/>
    <property type="match status" value="1"/>
</dbReference>
<keyword evidence="6" id="KW-0479">Metal-binding</keyword>
<dbReference type="PROSITE" id="PS51194">
    <property type="entry name" value="HELICASE_CTER"/>
    <property type="match status" value="1"/>
</dbReference>
<dbReference type="InterPro" id="IPR011115">
    <property type="entry name" value="SecA_DEAD"/>
</dbReference>
<dbReference type="Pfam" id="PF01043">
    <property type="entry name" value="SecA_PP_bind"/>
    <property type="match status" value="1"/>
</dbReference>
<gene>
    <name evidence="14" type="primary">secA</name>
    <name evidence="19" type="ORF">PeribacterD1_0992</name>
</gene>
<feature type="domain" description="Helicase C-terminal" evidence="17">
    <location>
        <begin position="423"/>
        <end position="595"/>
    </location>
</feature>
<dbReference type="KEGG" id="prf:PeribacterA2_0992"/>
<accession>A0A0S1SWA0</accession>
<evidence type="ECO:0000256" key="7">
    <source>
        <dbReference type="ARBA" id="ARBA00022741"/>
    </source>
</evidence>
<comment type="function">
    <text evidence="14">Part of the Sec protein translocase complex. Interacts with the SecYEG preprotein conducting channel. Has a central role in coupling the hydrolysis of ATP to the transfer of proteins into and across the cell membrane, serving as an ATP-driven molecular motor driving the stepwise translocation of polypeptide chains across the membrane.</text>
</comment>
<dbReference type="CDD" id="cd17928">
    <property type="entry name" value="DEXDc_SecA"/>
    <property type="match status" value="1"/>
</dbReference>
<dbReference type="GO" id="GO:0031522">
    <property type="term" value="C:cell envelope Sec protein transport complex"/>
    <property type="evidence" value="ECO:0007669"/>
    <property type="project" value="TreeGrafter"/>
</dbReference>
<dbReference type="NCBIfam" id="TIGR00963">
    <property type="entry name" value="secA"/>
    <property type="match status" value="1"/>
</dbReference>
<evidence type="ECO:0000256" key="2">
    <source>
        <dbReference type="ARBA" id="ARBA00007650"/>
    </source>
</evidence>
<dbReference type="Pfam" id="PF21090">
    <property type="entry name" value="P-loop_SecA"/>
    <property type="match status" value="2"/>
</dbReference>
<evidence type="ECO:0000256" key="8">
    <source>
        <dbReference type="ARBA" id="ARBA00022833"/>
    </source>
</evidence>
<keyword evidence="8" id="KW-0862">Zinc</keyword>
<dbReference type="FunFam" id="3.40.50.300:FF:000429">
    <property type="entry name" value="Preprotein translocase subunit SecA"/>
    <property type="match status" value="1"/>
</dbReference>
<protein>
    <recommendedName>
        <fullName evidence="14 15">Protein translocase subunit SecA</fullName>
        <ecNumber evidence="14">7.4.2.8</ecNumber>
    </recommendedName>
</protein>
<dbReference type="AlphaFoldDB" id="A0A0S1SM29"/>
<dbReference type="Gene3D" id="3.40.50.300">
    <property type="entry name" value="P-loop containing nucleotide triphosphate hydrolases"/>
    <property type="match status" value="3"/>
</dbReference>
<dbReference type="EC" id="7.4.2.8" evidence="14"/>
<dbReference type="SUPFAM" id="SSF81886">
    <property type="entry name" value="Helical scaffold and wing domains of SecA"/>
    <property type="match status" value="1"/>
</dbReference>
<organism evidence="19 20">
    <name type="scientific">Candidatus Peribacter riflensis</name>
    <dbReference type="NCBI Taxonomy" id="1735162"/>
    <lineage>
        <taxon>Bacteria</taxon>
        <taxon>Candidatus Peregrinibacteriota</taxon>
        <taxon>Candidatus Peribacteria</taxon>
        <taxon>Candidatus Peribacterales</taxon>
        <taxon>Candidatus Peribacteraceae</taxon>
        <taxon>Candidatus Peribacter</taxon>
    </lineage>
</organism>
<evidence type="ECO:0000256" key="13">
    <source>
        <dbReference type="ARBA" id="ARBA00023136"/>
    </source>
</evidence>
<dbReference type="HAMAP" id="MF_01382">
    <property type="entry name" value="SecA"/>
    <property type="match status" value="1"/>
</dbReference>
<dbReference type="InterPro" id="IPR027417">
    <property type="entry name" value="P-loop_NTPase"/>
</dbReference>
<dbReference type="GO" id="GO:0017038">
    <property type="term" value="P:protein import"/>
    <property type="evidence" value="ECO:0007669"/>
    <property type="project" value="InterPro"/>
</dbReference>
<keyword evidence="4 14" id="KW-1003">Cell membrane</keyword>
<evidence type="ECO:0000256" key="15">
    <source>
        <dbReference type="RuleBase" id="RU003874"/>
    </source>
</evidence>
<keyword evidence="11 14" id="KW-1278">Translocase</keyword>
<evidence type="ECO:0000256" key="5">
    <source>
        <dbReference type="ARBA" id="ARBA00022490"/>
    </source>
</evidence>
<keyword evidence="10 14" id="KW-0653">Protein transport</keyword>
<dbReference type="GO" id="GO:0006605">
    <property type="term" value="P:protein targeting"/>
    <property type="evidence" value="ECO:0007669"/>
    <property type="project" value="UniProtKB-UniRule"/>
</dbReference>
<evidence type="ECO:0000256" key="14">
    <source>
        <dbReference type="HAMAP-Rule" id="MF_01382"/>
    </source>
</evidence>
<dbReference type="PANTHER" id="PTHR30612:SF0">
    <property type="entry name" value="CHLOROPLAST PROTEIN-TRANSPORTING ATPASE"/>
    <property type="match status" value="1"/>
</dbReference>
<keyword evidence="9 14" id="KW-0067">ATP-binding</keyword>
<evidence type="ECO:0000259" key="17">
    <source>
        <dbReference type="PROSITE" id="PS51194"/>
    </source>
</evidence>
<evidence type="ECO:0000256" key="10">
    <source>
        <dbReference type="ARBA" id="ARBA00022927"/>
    </source>
</evidence>
<dbReference type="PRINTS" id="PR00906">
    <property type="entry name" value="SECA"/>
</dbReference>
<accession>A0A0S1ST33</accession>
<keyword evidence="13 14" id="KW-0472">Membrane</keyword>
<dbReference type="PROSITE" id="PS01312">
    <property type="entry name" value="SECA"/>
    <property type="match status" value="1"/>
</dbReference>
<evidence type="ECO:0000259" key="16">
    <source>
        <dbReference type="PROSITE" id="PS51192"/>
    </source>
</evidence>